<dbReference type="FunFam" id="3.30.70.330:FF:000159">
    <property type="entry name" value="tRNA selenocysteine 1-associated protein 1"/>
    <property type="match status" value="1"/>
</dbReference>
<evidence type="ECO:0000256" key="1">
    <source>
        <dbReference type="ARBA" id="ARBA00008920"/>
    </source>
</evidence>
<dbReference type="PROSITE" id="PS50102">
    <property type="entry name" value="RRM"/>
    <property type="match status" value="2"/>
</dbReference>
<dbReference type="PANTHER" id="PTHR37457:SF3">
    <property type="entry name" value="TRNA SELENOCYSTEINE-ASSOCIATED PROTEIN 1"/>
    <property type="match status" value="1"/>
</dbReference>
<evidence type="ECO:0000313" key="6">
    <source>
        <dbReference type="Proteomes" id="UP000290809"/>
    </source>
</evidence>
<dbReference type="InterPro" id="IPR035979">
    <property type="entry name" value="RBD_domain_sf"/>
</dbReference>
<proteinExistence type="inferred from homology"/>
<dbReference type="EMBL" id="QMKO01001473">
    <property type="protein sequence ID" value="RTG89929.1"/>
    <property type="molecule type" value="Genomic_DNA"/>
</dbReference>
<gene>
    <name evidence="5" type="ORF">DC041_0011704</name>
</gene>
<evidence type="ECO:0000259" key="4">
    <source>
        <dbReference type="PROSITE" id="PS50102"/>
    </source>
</evidence>
<accession>A0A430QQF4</accession>
<dbReference type="Proteomes" id="UP000290809">
    <property type="component" value="Unassembled WGS sequence"/>
</dbReference>
<evidence type="ECO:0000256" key="2">
    <source>
        <dbReference type="ARBA" id="ARBA00033477"/>
    </source>
</evidence>
<keyword evidence="3" id="KW-0694">RNA-binding</keyword>
<comment type="caution">
    <text evidence="5">The sequence shown here is derived from an EMBL/GenBank/DDBJ whole genome shotgun (WGS) entry which is preliminary data.</text>
</comment>
<keyword evidence="6" id="KW-1185">Reference proteome</keyword>
<dbReference type="SMART" id="SM00360">
    <property type="entry name" value="RRM"/>
    <property type="match status" value="2"/>
</dbReference>
<name>A0A430QQF4_SCHBO</name>
<reference evidence="5 6" key="1">
    <citation type="journal article" date="2019" name="PLoS Pathog.">
        <title>Genome sequence of the bovine parasite Schistosoma bovis Tanzania.</title>
        <authorList>
            <person name="Oey H."/>
            <person name="Zakrzewski M."/>
            <person name="Gobert G."/>
            <person name="Gravermann K."/>
            <person name="Stoye J."/>
            <person name="Jones M."/>
            <person name="Mcmanus D."/>
            <person name="Krause L."/>
        </authorList>
    </citation>
    <scope>NUCLEOTIDE SEQUENCE [LARGE SCALE GENOMIC DNA]</scope>
    <source>
        <strain evidence="5 6">TAN1997</strain>
    </source>
</reference>
<dbReference type="STRING" id="6184.A0A430QQF4"/>
<organism evidence="5 6">
    <name type="scientific">Schistosoma bovis</name>
    <name type="common">Blood fluke</name>
    <dbReference type="NCBI Taxonomy" id="6184"/>
    <lineage>
        <taxon>Eukaryota</taxon>
        <taxon>Metazoa</taxon>
        <taxon>Spiralia</taxon>
        <taxon>Lophotrochozoa</taxon>
        <taxon>Platyhelminthes</taxon>
        <taxon>Trematoda</taxon>
        <taxon>Digenea</taxon>
        <taxon>Strigeidida</taxon>
        <taxon>Schistosomatoidea</taxon>
        <taxon>Schistosomatidae</taxon>
        <taxon>Schistosoma</taxon>
    </lineage>
</organism>
<dbReference type="InterPro" id="IPR012677">
    <property type="entry name" value="Nucleotide-bd_a/b_plait_sf"/>
</dbReference>
<sequence>MQNFSHTIWMGDLEPYMDEMFIKRAFETSGENIVSVKVIRNKATGQTLGYGFIEFANSTSARDAMLKLNGKLIPGAPVSFIRIIRPLNLNFKLNKSFCTYLQIVLDFMRLHIGIFCRPLPEDLNLITLVTGKIALLGMDLLDNINPFSNECSLFVGELTEDVDDLALFNAFKKYPTCRSAKVVMTNGKSRGYGFVRFLTESDMDKALIEMQNYCGLGYKPIRVSLAIPKRYNADGSLVVTTTASETSSVVPSGMPDPFTAAVAAAVTGNSAAQAEYYQAYQQYYQQYYASQYAAQFYSSESSTNGDLANSGITSIAGGGTLVGDATVQQHAFVDAAASHLYARALQQGTGSHEYAPEPHVLSSACDRPRHVDDLDEVFNFLEASRWHVTDPSLGLFIKIRP</sequence>
<dbReference type="AlphaFoldDB" id="A0A430QQF4"/>
<protein>
    <recommendedName>
        <fullName evidence="2">tRNA selenocysteine-associated protein 1</fullName>
    </recommendedName>
</protein>
<comment type="similarity">
    <text evidence="1">Belongs to the RRM TRSPAP family.</text>
</comment>
<dbReference type="GO" id="GO:0003723">
    <property type="term" value="F:RNA binding"/>
    <property type="evidence" value="ECO:0007669"/>
    <property type="project" value="UniProtKB-UniRule"/>
</dbReference>
<dbReference type="SUPFAM" id="SSF54928">
    <property type="entry name" value="RNA-binding domain, RBD"/>
    <property type="match status" value="2"/>
</dbReference>
<dbReference type="InterPro" id="IPR040434">
    <property type="entry name" value="TSAP1"/>
</dbReference>
<dbReference type="InterPro" id="IPR000504">
    <property type="entry name" value="RRM_dom"/>
</dbReference>
<dbReference type="PANTHER" id="PTHR37457">
    <property type="entry name" value="TRNA SELENOCYSTEINE 1-ASSOCIATED PROTEIN 1-RELATED"/>
    <property type="match status" value="1"/>
</dbReference>
<dbReference type="Gene3D" id="3.30.70.330">
    <property type="match status" value="2"/>
</dbReference>
<feature type="domain" description="RRM" evidence="4">
    <location>
        <begin position="151"/>
        <end position="228"/>
    </location>
</feature>
<feature type="domain" description="RRM" evidence="4">
    <location>
        <begin position="6"/>
        <end position="78"/>
    </location>
</feature>
<dbReference type="CDD" id="cd12345">
    <property type="entry name" value="RRM2_SECp43_like"/>
    <property type="match status" value="1"/>
</dbReference>
<evidence type="ECO:0000256" key="3">
    <source>
        <dbReference type="PROSITE-ProRule" id="PRU00176"/>
    </source>
</evidence>
<evidence type="ECO:0000313" key="5">
    <source>
        <dbReference type="EMBL" id="RTG89929.1"/>
    </source>
</evidence>
<dbReference type="Pfam" id="PF00076">
    <property type="entry name" value="RRM_1"/>
    <property type="match status" value="2"/>
</dbReference>